<accession>A0ABS6G2H5</accession>
<proteinExistence type="predicted"/>
<sequence>MIKNYLELNKFEVEKLIQFINRNKTNKLSYEDMDKQFKSDEFDFGRGVILKINEEDIIGTASIVLKECNKKGIAYLTKLDINEIIEDKRAVICEIIEESRNIAKKYGSRELFLGTMDDTIIKILNTLNIEKKYSAIRMTLDDRRVKYSPLNLVKLSEHNKKEYLMIYNDAFKEVPNGATLTESEIDEYIKKADENNCYYIATINNDMVGFLQFNIERGVGEFDLGLIKVARGKGYGKLLLETAISFLNSKKVTEISLIVITKNILAYDMYKKRGFKESKLVSDWFQIDYE</sequence>
<dbReference type="Proteomes" id="UP000779508">
    <property type="component" value="Unassembled WGS sequence"/>
</dbReference>
<dbReference type="CDD" id="cd04301">
    <property type="entry name" value="NAT_SF"/>
    <property type="match status" value="1"/>
</dbReference>
<keyword evidence="3" id="KW-1185">Reference proteome</keyword>
<feature type="domain" description="N-acetyltransferase" evidence="1">
    <location>
        <begin position="150"/>
        <end position="290"/>
    </location>
</feature>
<dbReference type="InterPro" id="IPR000182">
    <property type="entry name" value="GNAT_dom"/>
</dbReference>
<comment type="caution">
    <text evidence="2">The sequence shown here is derived from an EMBL/GenBank/DDBJ whole genome shotgun (WGS) entry which is preliminary data.</text>
</comment>
<evidence type="ECO:0000313" key="2">
    <source>
        <dbReference type="EMBL" id="MBU5676384.1"/>
    </source>
</evidence>
<dbReference type="Pfam" id="PF00583">
    <property type="entry name" value="Acetyltransf_1"/>
    <property type="match status" value="1"/>
</dbReference>
<dbReference type="PROSITE" id="PS51186">
    <property type="entry name" value="GNAT"/>
    <property type="match status" value="1"/>
</dbReference>
<dbReference type="EMBL" id="JAHLQK010000003">
    <property type="protein sequence ID" value="MBU5676384.1"/>
    <property type="molecule type" value="Genomic_DNA"/>
</dbReference>
<evidence type="ECO:0000259" key="1">
    <source>
        <dbReference type="PROSITE" id="PS51186"/>
    </source>
</evidence>
<reference evidence="2 3" key="1">
    <citation type="submission" date="2021-06" db="EMBL/GenBank/DDBJ databases">
        <authorList>
            <person name="Sun Q."/>
            <person name="Li D."/>
        </authorList>
    </citation>
    <scope>NUCLEOTIDE SEQUENCE [LARGE SCALE GENOMIC DNA]</scope>
    <source>
        <strain evidence="2 3">MSJ-5</strain>
    </source>
</reference>
<protein>
    <submittedName>
        <fullName evidence="2">GNAT family N-acetyltransferase</fullName>
    </submittedName>
</protein>
<name>A0ABS6G2H5_9FIRM</name>
<dbReference type="RefSeq" id="WP_216416111.1">
    <property type="nucleotide sequence ID" value="NZ_JAHLQK010000003.1"/>
</dbReference>
<organism evidence="2 3">
    <name type="scientific">Alkaliphilus flagellatus</name>
    <dbReference type="NCBI Taxonomy" id="2841507"/>
    <lineage>
        <taxon>Bacteria</taxon>
        <taxon>Bacillati</taxon>
        <taxon>Bacillota</taxon>
        <taxon>Clostridia</taxon>
        <taxon>Peptostreptococcales</taxon>
        <taxon>Natronincolaceae</taxon>
        <taxon>Alkaliphilus</taxon>
    </lineage>
</organism>
<gene>
    <name evidence="2" type="ORF">KQI88_08145</name>
</gene>
<evidence type="ECO:0000313" key="3">
    <source>
        <dbReference type="Proteomes" id="UP000779508"/>
    </source>
</evidence>